<organism evidence="1 2">
    <name type="scientific">Datura stramonium</name>
    <name type="common">Jimsonweed</name>
    <name type="synonym">Common thornapple</name>
    <dbReference type="NCBI Taxonomy" id="4076"/>
    <lineage>
        <taxon>Eukaryota</taxon>
        <taxon>Viridiplantae</taxon>
        <taxon>Streptophyta</taxon>
        <taxon>Embryophyta</taxon>
        <taxon>Tracheophyta</taxon>
        <taxon>Spermatophyta</taxon>
        <taxon>Magnoliopsida</taxon>
        <taxon>eudicotyledons</taxon>
        <taxon>Gunneridae</taxon>
        <taxon>Pentapetalae</taxon>
        <taxon>asterids</taxon>
        <taxon>lamiids</taxon>
        <taxon>Solanales</taxon>
        <taxon>Solanaceae</taxon>
        <taxon>Solanoideae</taxon>
        <taxon>Datureae</taxon>
        <taxon>Datura</taxon>
    </lineage>
</organism>
<dbReference type="EMBL" id="JACEIK010001732">
    <property type="protein sequence ID" value="MCD7471831.1"/>
    <property type="molecule type" value="Genomic_DNA"/>
</dbReference>
<accession>A0ABS8TLQ6</accession>
<comment type="caution">
    <text evidence="1">The sequence shown here is derived from an EMBL/GenBank/DDBJ whole genome shotgun (WGS) entry which is preliminary data.</text>
</comment>
<evidence type="ECO:0000313" key="2">
    <source>
        <dbReference type="Proteomes" id="UP000823775"/>
    </source>
</evidence>
<evidence type="ECO:0000313" key="1">
    <source>
        <dbReference type="EMBL" id="MCD7471831.1"/>
    </source>
</evidence>
<keyword evidence="2" id="KW-1185">Reference proteome</keyword>
<dbReference type="Proteomes" id="UP000823775">
    <property type="component" value="Unassembled WGS sequence"/>
</dbReference>
<protein>
    <submittedName>
        <fullName evidence="1">Uncharacterized protein</fullName>
    </submittedName>
</protein>
<gene>
    <name evidence="1" type="ORF">HAX54_012560</name>
</gene>
<feature type="non-terminal residue" evidence="1">
    <location>
        <position position="1"/>
    </location>
</feature>
<sequence length="54" mass="5812">AENLGGMFSTGDRSAILQSRSANHQCDAGSRQCPEANIHPNRRFIGISLDLIGE</sequence>
<proteinExistence type="predicted"/>
<name>A0ABS8TLQ6_DATST</name>
<reference evidence="1 2" key="1">
    <citation type="journal article" date="2021" name="BMC Genomics">
        <title>Datura genome reveals duplications of psychoactive alkaloid biosynthetic genes and high mutation rate following tissue culture.</title>
        <authorList>
            <person name="Rajewski A."/>
            <person name="Carter-House D."/>
            <person name="Stajich J."/>
            <person name="Litt A."/>
        </authorList>
    </citation>
    <scope>NUCLEOTIDE SEQUENCE [LARGE SCALE GENOMIC DNA]</scope>
    <source>
        <strain evidence="1">AR-01</strain>
    </source>
</reference>